<dbReference type="InterPro" id="IPR000748">
    <property type="entry name" value="PsdUridine_synth_RsuA/RluB/E/F"/>
</dbReference>
<dbReference type="SUPFAM" id="SSF55120">
    <property type="entry name" value="Pseudouridine synthase"/>
    <property type="match status" value="1"/>
</dbReference>
<accession>A0ABQ0A995</accession>
<evidence type="ECO:0000256" key="1">
    <source>
        <dbReference type="ARBA" id="ARBA00008348"/>
    </source>
</evidence>
<dbReference type="InterPro" id="IPR020094">
    <property type="entry name" value="TruA/RsuA/RluB/E/F_N"/>
</dbReference>
<organism evidence="6 7">
    <name type="scientific">Sessilibacter corallicola</name>
    <dbReference type="NCBI Taxonomy" id="2904075"/>
    <lineage>
        <taxon>Bacteria</taxon>
        <taxon>Pseudomonadati</taxon>
        <taxon>Pseudomonadota</taxon>
        <taxon>Gammaproteobacteria</taxon>
        <taxon>Cellvibrionales</taxon>
        <taxon>Cellvibrionaceae</taxon>
        <taxon>Sessilibacter</taxon>
    </lineage>
</organism>
<name>A0ABQ0A995_9GAMM</name>
<dbReference type="InterPro" id="IPR050343">
    <property type="entry name" value="RsuA_PseudoU_synthase"/>
</dbReference>
<dbReference type="Gene3D" id="3.30.70.1560">
    <property type="entry name" value="Alpha-L RNA-binding motif"/>
    <property type="match status" value="1"/>
</dbReference>
<comment type="caution">
    <text evidence="6">The sequence shown here is derived from an EMBL/GenBank/DDBJ whole genome shotgun (WGS) entry which is preliminary data.</text>
</comment>
<dbReference type="PANTHER" id="PTHR47683:SF2">
    <property type="entry name" value="RNA-BINDING S4 DOMAIN-CONTAINING PROTEIN"/>
    <property type="match status" value="1"/>
</dbReference>
<keyword evidence="2 3" id="KW-0413">Isomerase</keyword>
<dbReference type="PROSITE" id="PS01149">
    <property type="entry name" value="PSI_RSU"/>
    <property type="match status" value="1"/>
</dbReference>
<dbReference type="Proteomes" id="UP001465153">
    <property type="component" value="Unassembled WGS sequence"/>
</dbReference>
<proteinExistence type="inferred from homology"/>
<keyword evidence="7" id="KW-1185">Reference proteome</keyword>
<dbReference type="NCBIfam" id="TIGR00093">
    <property type="entry name" value="pseudouridine synthase"/>
    <property type="match status" value="1"/>
</dbReference>
<protein>
    <recommendedName>
        <fullName evidence="3">Pseudouridine synthase</fullName>
        <ecNumber evidence="3">5.4.99.-</ecNumber>
    </recommendedName>
</protein>
<dbReference type="EMBL" id="BAABWN010000006">
    <property type="protein sequence ID" value="GAA6168224.1"/>
    <property type="molecule type" value="Genomic_DNA"/>
</dbReference>
<feature type="region of interest" description="Disordered" evidence="4">
    <location>
        <begin position="180"/>
        <end position="200"/>
    </location>
</feature>
<dbReference type="Gene3D" id="3.30.70.580">
    <property type="entry name" value="Pseudouridine synthase I, catalytic domain, N-terminal subdomain"/>
    <property type="match status" value="1"/>
</dbReference>
<reference evidence="6 7" key="1">
    <citation type="submission" date="2024-04" db="EMBL/GenBank/DDBJ databases">
        <title>Draft genome sequence of Sessilibacter corallicola NBRC 116591.</title>
        <authorList>
            <person name="Miyakawa T."/>
            <person name="Kusuya Y."/>
            <person name="Miura T."/>
        </authorList>
    </citation>
    <scope>NUCLEOTIDE SEQUENCE [LARGE SCALE GENOMIC DNA]</scope>
    <source>
        <strain evidence="6 7">KU-00831-HH</strain>
    </source>
</reference>
<evidence type="ECO:0000313" key="6">
    <source>
        <dbReference type="EMBL" id="GAA6168224.1"/>
    </source>
</evidence>
<dbReference type="Pfam" id="PF00849">
    <property type="entry name" value="PseudoU_synth_2"/>
    <property type="match status" value="1"/>
</dbReference>
<sequence>MPQILLLNKPFGVLSQFTDDGDRTTLKKFIQQSGFYPAGRLDYDSEGLLLLTNDGQLQHQISNPKFKLSKTYCVQVEGEITEQALSLLRQGVELKDGKTKPAKAHKLETVDFWPRNPPIRQRQNIPTSWLQLSIKEGKNRQVRRMTAAVGFPTLRLIRTSIGNWELKDLRPGETRLEDVFLPKTSDNAPSRSRRRNRKRN</sequence>
<evidence type="ECO:0000256" key="2">
    <source>
        <dbReference type="ARBA" id="ARBA00023235"/>
    </source>
</evidence>
<evidence type="ECO:0000313" key="7">
    <source>
        <dbReference type="Proteomes" id="UP001465153"/>
    </source>
</evidence>
<dbReference type="InterPro" id="IPR006145">
    <property type="entry name" value="PsdUridine_synth_RsuA/RluA"/>
</dbReference>
<gene>
    <name evidence="6" type="ORF">NBRC116591_20350</name>
</gene>
<dbReference type="InterPro" id="IPR020103">
    <property type="entry name" value="PsdUridine_synth_cat_dom_sf"/>
</dbReference>
<dbReference type="EC" id="5.4.99.-" evidence="3"/>
<evidence type="ECO:0000256" key="4">
    <source>
        <dbReference type="SAM" id="MobiDB-lite"/>
    </source>
</evidence>
<dbReference type="InterPro" id="IPR042092">
    <property type="entry name" value="PsdUridine_s_RsuA/RluB/E/F_cat"/>
</dbReference>
<dbReference type="InterPro" id="IPR018496">
    <property type="entry name" value="PsdUridine_synth_RsuA/RluB_CS"/>
</dbReference>
<dbReference type="RefSeq" id="WP_233090578.1">
    <property type="nucleotide sequence ID" value="NZ_BAABWN010000006.1"/>
</dbReference>
<feature type="compositionally biased region" description="Basic residues" evidence="4">
    <location>
        <begin position="191"/>
        <end position="200"/>
    </location>
</feature>
<dbReference type="PANTHER" id="PTHR47683">
    <property type="entry name" value="PSEUDOURIDINE SYNTHASE FAMILY PROTEIN-RELATED"/>
    <property type="match status" value="1"/>
</dbReference>
<feature type="domain" description="Pseudouridine synthase RsuA/RluA-like" evidence="5">
    <location>
        <begin position="4"/>
        <end position="148"/>
    </location>
</feature>
<evidence type="ECO:0000256" key="3">
    <source>
        <dbReference type="RuleBase" id="RU003887"/>
    </source>
</evidence>
<comment type="similarity">
    <text evidence="1 3">Belongs to the pseudouridine synthase RsuA family.</text>
</comment>
<evidence type="ECO:0000259" key="5">
    <source>
        <dbReference type="Pfam" id="PF00849"/>
    </source>
</evidence>